<reference evidence="13" key="1">
    <citation type="journal article" date="2019" name="Int. J. Syst. Evol. Microbiol.">
        <title>The Global Catalogue of Microorganisms (GCM) 10K type strain sequencing project: providing services to taxonomists for standard genome sequencing and annotation.</title>
        <authorList>
            <consortium name="The Broad Institute Genomics Platform"/>
            <consortium name="The Broad Institute Genome Sequencing Center for Infectious Disease"/>
            <person name="Wu L."/>
            <person name="Ma J."/>
        </authorList>
    </citation>
    <scope>NUCLEOTIDE SEQUENCE [LARGE SCALE GENOMIC DNA]</scope>
    <source>
        <strain evidence="13">KCTC 52165</strain>
    </source>
</reference>
<comment type="catalytic activity">
    <reaction evidence="8 9">
        <text>hydroxymethylbilane = uroporphyrinogen III + H2O</text>
        <dbReference type="Rhea" id="RHEA:18965"/>
        <dbReference type="ChEBI" id="CHEBI:15377"/>
        <dbReference type="ChEBI" id="CHEBI:57308"/>
        <dbReference type="ChEBI" id="CHEBI:57845"/>
        <dbReference type="EC" id="4.2.1.75"/>
    </reaction>
</comment>
<dbReference type="SUPFAM" id="SSF69618">
    <property type="entry name" value="HemD-like"/>
    <property type="match status" value="2"/>
</dbReference>
<dbReference type="InterPro" id="IPR039793">
    <property type="entry name" value="UROS/Hem4"/>
</dbReference>
<evidence type="ECO:0000256" key="10">
    <source>
        <dbReference type="SAM" id="MobiDB-lite"/>
    </source>
</evidence>
<keyword evidence="4 9" id="KW-0456">Lyase</keyword>
<feature type="region of interest" description="Disordered" evidence="10">
    <location>
        <begin position="50"/>
        <end position="93"/>
    </location>
</feature>
<keyword evidence="5 9" id="KW-0627">Porphyrin biosynthesis</keyword>
<dbReference type="EC" id="4.2.1.75" evidence="3 9"/>
<dbReference type="RefSeq" id="WP_378220583.1">
    <property type="nucleotide sequence ID" value="NZ_JBHRTK010000012.1"/>
</dbReference>
<evidence type="ECO:0000259" key="11">
    <source>
        <dbReference type="Pfam" id="PF02602"/>
    </source>
</evidence>
<feature type="domain" description="Tetrapyrrole biosynthesis uroporphyrinogen III synthase" evidence="11">
    <location>
        <begin position="103"/>
        <end position="283"/>
    </location>
</feature>
<evidence type="ECO:0000313" key="13">
    <source>
        <dbReference type="Proteomes" id="UP001595583"/>
    </source>
</evidence>
<dbReference type="EMBL" id="JBHRTK010000012">
    <property type="protein sequence ID" value="MFC3206776.1"/>
    <property type="molecule type" value="Genomic_DNA"/>
</dbReference>
<comment type="function">
    <text evidence="6 9">Catalyzes cyclization of the linear tetrapyrrole, hydroxymethylbilane, to the macrocyclic uroporphyrinogen III.</text>
</comment>
<dbReference type="PANTHER" id="PTHR38042">
    <property type="entry name" value="UROPORPHYRINOGEN-III SYNTHASE, CHLOROPLASTIC"/>
    <property type="match status" value="1"/>
</dbReference>
<evidence type="ECO:0000256" key="5">
    <source>
        <dbReference type="ARBA" id="ARBA00023244"/>
    </source>
</evidence>
<sequence length="288" mass="29658">MARRVLVTRPEPGAARTAKRLATLGFEPVLLPLTHTIALPVAMDRLVLPGAGRPPPLTPPHKGEGNTGTPIFPKIAGADRRDTPAESPSPLWGGVRGGGTALAVAVTSANAILHAPPELVAALAHLPCHAVGEKTAQAARRAGFSAVRAGPGNAEALAGEIAVALTGQGLVYLCGRVRFSGFEQKLRAAGVRVFPVETYDTVVLPHDDKAVAACLDGRPVDAVLLYSAKAAEAMAAFAGRPALVPLLGNATFACLSSRVAGALATVAGDRIRVSREPNEEALFRLLSP</sequence>
<evidence type="ECO:0000256" key="7">
    <source>
        <dbReference type="ARBA" id="ARBA00040167"/>
    </source>
</evidence>
<dbReference type="CDD" id="cd06578">
    <property type="entry name" value="HemD"/>
    <property type="match status" value="1"/>
</dbReference>
<evidence type="ECO:0000256" key="6">
    <source>
        <dbReference type="ARBA" id="ARBA00037589"/>
    </source>
</evidence>
<dbReference type="Proteomes" id="UP001595583">
    <property type="component" value="Unassembled WGS sequence"/>
</dbReference>
<dbReference type="Pfam" id="PF02602">
    <property type="entry name" value="HEM4"/>
    <property type="match status" value="1"/>
</dbReference>
<name>A0ABV7KAE5_9HYPH</name>
<accession>A0ABV7KAE5</accession>
<gene>
    <name evidence="12" type="ORF">ACFOHJ_11180</name>
</gene>
<evidence type="ECO:0000256" key="8">
    <source>
        <dbReference type="ARBA" id="ARBA00048617"/>
    </source>
</evidence>
<evidence type="ECO:0000256" key="4">
    <source>
        <dbReference type="ARBA" id="ARBA00023239"/>
    </source>
</evidence>
<dbReference type="InterPro" id="IPR036108">
    <property type="entry name" value="4pyrrol_syn_uPrphyn_synt_sf"/>
</dbReference>
<keyword evidence="13" id="KW-1185">Reference proteome</keyword>
<comment type="caution">
    <text evidence="12">The sequence shown here is derived from an EMBL/GenBank/DDBJ whole genome shotgun (WGS) entry which is preliminary data.</text>
</comment>
<dbReference type="Gene3D" id="3.40.50.10090">
    <property type="match status" value="3"/>
</dbReference>
<protein>
    <recommendedName>
        <fullName evidence="7 9">Uroporphyrinogen-III synthase</fullName>
        <ecNumber evidence="3 9">4.2.1.75</ecNumber>
    </recommendedName>
</protein>
<evidence type="ECO:0000256" key="3">
    <source>
        <dbReference type="ARBA" id="ARBA00013109"/>
    </source>
</evidence>
<comment type="pathway">
    <text evidence="1 9">Porphyrin-containing compound metabolism; protoporphyrin-IX biosynthesis; coproporphyrinogen-III from 5-aminolevulinate: step 3/4.</text>
</comment>
<evidence type="ECO:0000256" key="9">
    <source>
        <dbReference type="RuleBase" id="RU366031"/>
    </source>
</evidence>
<evidence type="ECO:0000256" key="2">
    <source>
        <dbReference type="ARBA" id="ARBA00008133"/>
    </source>
</evidence>
<comment type="similarity">
    <text evidence="2 9">Belongs to the uroporphyrinogen-III synthase family.</text>
</comment>
<dbReference type="PANTHER" id="PTHR38042:SF1">
    <property type="entry name" value="UROPORPHYRINOGEN-III SYNTHASE, CHLOROPLASTIC"/>
    <property type="match status" value="1"/>
</dbReference>
<dbReference type="InterPro" id="IPR003754">
    <property type="entry name" value="4pyrrol_synth_uPrphyn_synth"/>
</dbReference>
<organism evidence="12 13">
    <name type="scientific">Aquamicrobium soli</name>
    <dbReference type="NCBI Taxonomy" id="1811518"/>
    <lineage>
        <taxon>Bacteria</taxon>
        <taxon>Pseudomonadati</taxon>
        <taxon>Pseudomonadota</taxon>
        <taxon>Alphaproteobacteria</taxon>
        <taxon>Hyphomicrobiales</taxon>
        <taxon>Phyllobacteriaceae</taxon>
        <taxon>Aquamicrobium</taxon>
    </lineage>
</organism>
<dbReference type="GO" id="GO:0004852">
    <property type="term" value="F:uroporphyrinogen-III synthase activity"/>
    <property type="evidence" value="ECO:0007669"/>
    <property type="project" value="UniProtKB-EC"/>
</dbReference>
<evidence type="ECO:0000313" key="12">
    <source>
        <dbReference type="EMBL" id="MFC3206776.1"/>
    </source>
</evidence>
<proteinExistence type="inferred from homology"/>
<evidence type="ECO:0000256" key="1">
    <source>
        <dbReference type="ARBA" id="ARBA00004772"/>
    </source>
</evidence>